<accession>A0A9X7VAF5</accession>
<protein>
    <submittedName>
        <fullName evidence="3">Site-specific integrase</fullName>
    </submittedName>
</protein>
<keyword evidence="1" id="KW-0233">DNA recombination</keyword>
<evidence type="ECO:0000256" key="1">
    <source>
        <dbReference type="ARBA" id="ARBA00023172"/>
    </source>
</evidence>
<dbReference type="Gene3D" id="1.10.443.10">
    <property type="entry name" value="Intergrase catalytic core"/>
    <property type="match status" value="1"/>
</dbReference>
<evidence type="ECO:0000313" key="4">
    <source>
        <dbReference type="Proteomes" id="UP000595933"/>
    </source>
</evidence>
<dbReference type="InterPro" id="IPR013762">
    <property type="entry name" value="Integrase-like_cat_sf"/>
</dbReference>
<sequence length="353" mass="39724">MIDADEMLTLIESCRREVQAMLPANEFASLSSKTRQDYRQLGRTLLVRARYAEGGMAEVITATQRPTTYYKRVAALRYCLYADLVERLKSLHSALSARPVDELQVMAIQAQLQQQRAFLREFDMARQSGHPGERRKRASKRQALRGLPGDWREQLYRRAAKGKYADAILVAALTGCRPEELRQGVHIRRVDNPRSGMGEIRFEIDGAKVKAHQGQPHRLIAYGAHDPHPLLEALLIRLAGRRELLVCIDSPVNFTVEVRRLAHSLWPKHKHAITAYCLRHQWAADLKRHAAADSVSQGLGHASAKTRRHYGQANQASSRHALHPIAIEAERSVRPATAKAPHHRAASSKTVTP</sequence>
<dbReference type="RefSeq" id="WP_200293389.1">
    <property type="nucleotide sequence ID" value="NZ_CP067013.1"/>
</dbReference>
<feature type="region of interest" description="Disordered" evidence="2">
    <location>
        <begin position="331"/>
        <end position="353"/>
    </location>
</feature>
<dbReference type="GO" id="GO:0015074">
    <property type="term" value="P:DNA integration"/>
    <property type="evidence" value="ECO:0007669"/>
    <property type="project" value="InterPro"/>
</dbReference>
<dbReference type="InterPro" id="IPR011010">
    <property type="entry name" value="DNA_brk_join_enz"/>
</dbReference>
<dbReference type="SUPFAM" id="SSF56349">
    <property type="entry name" value="DNA breaking-rejoining enzymes"/>
    <property type="match status" value="1"/>
</dbReference>
<name>A0A9X7VAF5_9GAMM</name>
<gene>
    <name evidence="3" type="ORF">I6H70_07360</name>
</gene>
<dbReference type="GO" id="GO:0006310">
    <property type="term" value="P:DNA recombination"/>
    <property type="evidence" value="ECO:0007669"/>
    <property type="project" value="UniProtKB-KW"/>
</dbReference>
<reference evidence="3 4" key="1">
    <citation type="submission" date="2020-12" db="EMBL/GenBank/DDBJ databases">
        <title>FDA dAtabase for Regulatory Grade micrObial Sequences (FDA-ARGOS): Supporting development and validation of Infectious Disease Dx tests.</title>
        <authorList>
            <person name="Sproer C."/>
            <person name="Gronow S."/>
            <person name="Severitt S."/>
            <person name="Schroder I."/>
            <person name="Tallon L."/>
            <person name="Sadzewicz L."/>
            <person name="Zhao X."/>
            <person name="Boylan J."/>
            <person name="Ott S."/>
            <person name="Bowen H."/>
            <person name="Vavikolanu K."/>
            <person name="Mehta A."/>
            <person name="Aluvathingal J."/>
            <person name="Nadendla S."/>
            <person name="Lowell S."/>
            <person name="Myers T."/>
            <person name="Yan Y."/>
            <person name="Sichtig H."/>
        </authorList>
    </citation>
    <scope>NUCLEOTIDE SEQUENCE [LARGE SCALE GENOMIC DNA]</scope>
    <source>
        <strain evidence="3 4">FDAARGOS_1013</strain>
    </source>
</reference>
<evidence type="ECO:0000313" key="3">
    <source>
        <dbReference type="EMBL" id="QQN52242.1"/>
    </source>
</evidence>
<dbReference type="AlphaFoldDB" id="A0A9X7VAF5"/>
<dbReference type="EMBL" id="CP067013">
    <property type="protein sequence ID" value="QQN52242.1"/>
    <property type="molecule type" value="Genomic_DNA"/>
</dbReference>
<organism evidence="3 4">
    <name type="scientific">Stutzerimonas balearica</name>
    <dbReference type="NCBI Taxonomy" id="74829"/>
    <lineage>
        <taxon>Bacteria</taxon>
        <taxon>Pseudomonadati</taxon>
        <taxon>Pseudomonadota</taxon>
        <taxon>Gammaproteobacteria</taxon>
        <taxon>Pseudomonadales</taxon>
        <taxon>Pseudomonadaceae</taxon>
        <taxon>Stutzerimonas</taxon>
    </lineage>
</organism>
<dbReference type="Proteomes" id="UP000595933">
    <property type="component" value="Chromosome"/>
</dbReference>
<dbReference type="GO" id="GO:0003677">
    <property type="term" value="F:DNA binding"/>
    <property type="evidence" value="ECO:0007669"/>
    <property type="project" value="InterPro"/>
</dbReference>
<evidence type="ECO:0000256" key="2">
    <source>
        <dbReference type="SAM" id="MobiDB-lite"/>
    </source>
</evidence>
<proteinExistence type="predicted"/>